<dbReference type="EMBL" id="CABVLU010000005">
    <property type="protein sequence ID" value="VVT58967.1"/>
    <property type="molecule type" value="Genomic_DNA"/>
</dbReference>
<dbReference type="AlphaFoldDB" id="A0A5E8C632"/>
<comment type="function">
    <text evidence="1">Mediator of diverse signals that repress RNA polymerase III transcription. Inhibits the de novo assembly of TFIIIB onto DNA.</text>
</comment>
<proteinExistence type="inferred from homology"/>
<reference evidence="3" key="1">
    <citation type="submission" date="2019-09" db="EMBL/GenBank/DDBJ databases">
        <authorList>
            <person name="Brejova B."/>
        </authorList>
    </citation>
    <scope>NUCLEOTIDE SEQUENCE [LARGE SCALE GENOMIC DNA]</scope>
</reference>
<organism evidence="3 4">
    <name type="scientific">Magnusiomyces paraingens</name>
    <dbReference type="NCBI Taxonomy" id="2606893"/>
    <lineage>
        <taxon>Eukaryota</taxon>
        <taxon>Fungi</taxon>
        <taxon>Dikarya</taxon>
        <taxon>Ascomycota</taxon>
        <taxon>Saccharomycotina</taxon>
        <taxon>Dipodascomycetes</taxon>
        <taxon>Dipodascales</taxon>
        <taxon>Dipodascaceae</taxon>
        <taxon>Magnusiomyces</taxon>
    </lineage>
</organism>
<feature type="compositionally biased region" description="Basic and acidic residues" evidence="2">
    <location>
        <begin position="261"/>
        <end position="273"/>
    </location>
</feature>
<evidence type="ECO:0000256" key="2">
    <source>
        <dbReference type="SAM" id="MobiDB-lite"/>
    </source>
</evidence>
<evidence type="ECO:0000256" key="1">
    <source>
        <dbReference type="PIRNR" id="PIRNR037240"/>
    </source>
</evidence>
<dbReference type="GO" id="GO:0005634">
    <property type="term" value="C:nucleus"/>
    <property type="evidence" value="ECO:0007669"/>
    <property type="project" value="UniProtKB-SubCell"/>
</dbReference>
<dbReference type="GO" id="GO:0000994">
    <property type="term" value="F:RNA polymerase III core binding"/>
    <property type="evidence" value="ECO:0007669"/>
    <property type="project" value="TreeGrafter"/>
</dbReference>
<dbReference type="Proteomes" id="UP000398389">
    <property type="component" value="Unassembled WGS sequence"/>
</dbReference>
<dbReference type="PANTHER" id="PTHR22504">
    <property type="entry name" value="REPRESSOR OF RNA POLYMERASE III TRANSCRIPTION MAF1"/>
    <property type="match status" value="1"/>
</dbReference>
<dbReference type="Pfam" id="PF09174">
    <property type="entry name" value="Maf1"/>
    <property type="match status" value="1"/>
</dbReference>
<keyword evidence="1" id="KW-0805">Transcription regulation</keyword>
<dbReference type="PANTHER" id="PTHR22504:SF0">
    <property type="entry name" value="REPRESSOR OF RNA POLYMERASE III TRANSCRIPTION MAF1 HOMOLOG"/>
    <property type="match status" value="1"/>
</dbReference>
<dbReference type="PIRSF" id="PIRSF037240">
    <property type="entry name" value="RNA_polIII_Trep_MAF1"/>
    <property type="match status" value="1"/>
</dbReference>
<feature type="region of interest" description="Disordered" evidence="2">
    <location>
        <begin position="261"/>
        <end position="314"/>
    </location>
</feature>
<comment type="similarity">
    <text evidence="1">Belongs to the MAF1 family.</text>
</comment>
<dbReference type="GeneID" id="43585285"/>
<comment type="subcellular location">
    <subcellularLocation>
        <location evidence="1">Nucleus</location>
    </subcellularLocation>
</comment>
<dbReference type="Gene3D" id="3.40.1000.50">
    <property type="entry name" value="Repressor of RNA polymerase III transcription Maf1"/>
    <property type="match status" value="1"/>
</dbReference>
<protein>
    <recommendedName>
        <fullName evidence="1">Repressor of RNA polymerase III transcription MAF1</fullName>
    </recommendedName>
</protein>
<gene>
    <name evidence="3" type="ORF">SAPINGB_P006474</name>
</gene>
<keyword evidence="4" id="KW-1185">Reference proteome</keyword>
<keyword evidence="1" id="KW-0804">Transcription</keyword>
<evidence type="ECO:0000313" key="3">
    <source>
        <dbReference type="EMBL" id="VVT58967.1"/>
    </source>
</evidence>
<feature type="compositionally biased region" description="Acidic residues" evidence="2">
    <location>
        <begin position="297"/>
        <end position="314"/>
    </location>
</feature>
<dbReference type="GO" id="GO:0016480">
    <property type="term" value="P:negative regulation of transcription by RNA polymerase III"/>
    <property type="evidence" value="ECO:0007669"/>
    <property type="project" value="UniProtKB-UniRule"/>
</dbReference>
<accession>A0A5E8C632</accession>
<dbReference type="InterPro" id="IPR015257">
    <property type="entry name" value="Maf1"/>
</dbReference>
<sequence>MKFLELTDLDKLNSILKFETAELRVQGGVELFSTKPQSYDRKLYRTIDKHLNSLQQDALLQYSNIISDGSLSKSFSPPNSSNLALISPPSSHSDRSTLAINYPNEETNGKNHSQVQGSSLPPALAFSLNSSPFGPLDQAASRKAFGYLISVLNSTHPDHDFSSLQPSDFRREPSVTSVLNTFNNLIFSVGMPLPPTLWESLDDHIGLKECAVYSHTPSDSFLNDLGPGTLWCYMWFFFNKRRKRVVYLYLTATRTHELSSSLRREHERRRRDSSSLATYPESYDEEEYDLAQVSENENGDYDDDDAIVGDLELE</sequence>
<evidence type="ECO:0000313" key="4">
    <source>
        <dbReference type="Proteomes" id="UP000398389"/>
    </source>
</evidence>
<dbReference type="RefSeq" id="XP_031857076.1">
    <property type="nucleotide sequence ID" value="XM_032001185.1"/>
</dbReference>
<keyword evidence="1" id="KW-0539">Nucleus</keyword>
<keyword evidence="1" id="KW-0678">Repressor</keyword>
<dbReference type="OrthoDB" id="277029at2759"/>
<dbReference type="InterPro" id="IPR038564">
    <property type="entry name" value="Maf1_sf"/>
</dbReference>
<name>A0A5E8C632_9ASCO</name>